<dbReference type="Proteomes" id="UP001230908">
    <property type="component" value="Unassembled WGS sequence"/>
</dbReference>
<gene>
    <name evidence="1" type="ORF">RB614_37675</name>
</gene>
<evidence type="ECO:0000313" key="1">
    <source>
        <dbReference type="EMBL" id="MDQ7910239.1"/>
    </source>
</evidence>
<name>A0ABU0ZV83_9ACTN</name>
<dbReference type="RefSeq" id="WP_308717489.1">
    <property type="nucleotide sequence ID" value="NZ_JAVHUY010000053.1"/>
</dbReference>
<keyword evidence="2" id="KW-1185">Reference proteome</keyword>
<comment type="caution">
    <text evidence="1">The sequence shown here is derived from an EMBL/GenBank/DDBJ whole genome shotgun (WGS) entry which is preliminary data.</text>
</comment>
<organism evidence="1 2">
    <name type="scientific">Phytohabitans maris</name>
    <dbReference type="NCBI Taxonomy" id="3071409"/>
    <lineage>
        <taxon>Bacteria</taxon>
        <taxon>Bacillati</taxon>
        <taxon>Actinomycetota</taxon>
        <taxon>Actinomycetes</taxon>
        <taxon>Micromonosporales</taxon>
        <taxon>Micromonosporaceae</taxon>
    </lineage>
</organism>
<dbReference type="EMBL" id="JAVHUY010000053">
    <property type="protein sequence ID" value="MDQ7910239.1"/>
    <property type="molecule type" value="Genomic_DNA"/>
</dbReference>
<evidence type="ECO:0000313" key="2">
    <source>
        <dbReference type="Proteomes" id="UP001230908"/>
    </source>
</evidence>
<evidence type="ECO:0008006" key="3">
    <source>
        <dbReference type="Google" id="ProtNLM"/>
    </source>
</evidence>
<proteinExistence type="predicted"/>
<protein>
    <recommendedName>
        <fullName evidence="3">DUF2399 domain-containing protein</fullName>
    </recommendedName>
</protein>
<sequence length="307" mass="34071">MTTTVSGRTYKRTRPRGFAEWAPRPDTLVLLDQINAVLAEYDRHLPMTARQLFYRLVGSAGYSKTEQAYERLCELLNRARRARRIPMSAIRDDGTTVKATWGYDSPADFWTTVRGSAGAYKHEPTDGQRITVELWVEAAGMVPMVARIAHQYGVNVYSSGGFDSVTAKYEAARRMANRDTPTAVLHIGDHDPSGLSILDSVAEDVTAFFRDIEPGDIAPTFVRVAVTPEQTERYALETAPQKTTDRRGEAMADTVQAEALSPDELERELRDALETWVDMEALTAAKAKTQAERAEILATLDELGAGR</sequence>
<reference evidence="1 2" key="1">
    <citation type="submission" date="2023-08" db="EMBL/GenBank/DDBJ databases">
        <title>Phytohabitans sansha sp. nov., isolated from marine sediment.</title>
        <authorList>
            <person name="Zhao Y."/>
            <person name="Yi K."/>
        </authorList>
    </citation>
    <scope>NUCLEOTIDE SEQUENCE [LARGE SCALE GENOMIC DNA]</scope>
    <source>
        <strain evidence="1 2">ZYX-F-186</strain>
    </source>
</reference>
<accession>A0ABU0ZV83</accession>